<reference evidence="3" key="1">
    <citation type="journal article" date="2019" name="Int. J. Syst. Evol. Microbiol.">
        <title>The Global Catalogue of Microorganisms (GCM) 10K type strain sequencing project: providing services to taxonomists for standard genome sequencing and annotation.</title>
        <authorList>
            <consortium name="The Broad Institute Genomics Platform"/>
            <consortium name="The Broad Institute Genome Sequencing Center for Infectious Disease"/>
            <person name="Wu L."/>
            <person name="Ma J."/>
        </authorList>
    </citation>
    <scope>NUCLEOTIDE SEQUENCE [LARGE SCALE GENOMIC DNA]</scope>
    <source>
        <strain evidence="3">KCTC 15012</strain>
    </source>
</reference>
<comment type="caution">
    <text evidence="2">The sequence shown here is derived from an EMBL/GenBank/DDBJ whole genome shotgun (WGS) entry which is preliminary data.</text>
</comment>
<dbReference type="GO" id="GO:0016787">
    <property type="term" value="F:hydrolase activity"/>
    <property type="evidence" value="ECO:0007669"/>
    <property type="project" value="UniProtKB-KW"/>
</dbReference>
<dbReference type="Proteomes" id="UP001597296">
    <property type="component" value="Unassembled WGS sequence"/>
</dbReference>
<dbReference type="InterPro" id="IPR000073">
    <property type="entry name" value="AB_hydrolase_1"/>
</dbReference>
<dbReference type="InterPro" id="IPR029058">
    <property type="entry name" value="AB_hydrolase_fold"/>
</dbReference>
<accession>A0ABW5CG07</accession>
<dbReference type="RefSeq" id="WP_377317578.1">
    <property type="nucleotide sequence ID" value="NZ_JBHUIY010000030.1"/>
</dbReference>
<dbReference type="PRINTS" id="PR00111">
    <property type="entry name" value="ABHYDROLASE"/>
</dbReference>
<keyword evidence="2" id="KW-0378">Hydrolase</keyword>
<keyword evidence="3" id="KW-1185">Reference proteome</keyword>
<dbReference type="PANTHER" id="PTHR43689:SF8">
    <property type="entry name" value="ALPHA_BETA-HYDROLASES SUPERFAMILY PROTEIN"/>
    <property type="match status" value="1"/>
</dbReference>
<protein>
    <submittedName>
        <fullName evidence="2">Alpha/beta fold hydrolase BchO</fullName>
    </submittedName>
</protein>
<organism evidence="2 3">
    <name type="scientific">Phaeospirillum tilakii</name>
    <dbReference type="NCBI Taxonomy" id="741673"/>
    <lineage>
        <taxon>Bacteria</taxon>
        <taxon>Pseudomonadati</taxon>
        <taxon>Pseudomonadota</taxon>
        <taxon>Alphaproteobacteria</taxon>
        <taxon>Rhodospirillales</taxon>
        <taxon>Rhodospirillaceae</taxon>
        <taxon>Phaeospirillum</taxon>
    </lineage>
</organism>
<feature type="domain" description="AB hydrolase-1" evidence="1">
    <location>
        <begin position="40"/>
        <end position="277"/>
    </location>
</feature>
<dbReference type="SUPFAM" id="SSF53474">
    <property type="entry name" value="alpha/beta-Hydrolases"/>
    <property type="match status" value="1"/>
</dbReference>
<evidence type="ECO:0000313" key="2">
    <source>
        <dbReference type="EMBL" id="MFD2234902.1"/>
    </source>
</evidence>
<dbReference type="PANTHER" id="PTHR43689">
    <property type="entry name" value="HYDROLASE"/>
    <property type="match status" value="1"/>
</dbReference>
<dbReference type="InterPro" id="IPR017497">
    <property type="entry name" value="BchO"/>
</dbReference>
<dbReference type="Pfam" id="PF00561">
    <property type="entry name" value="Abhydrolase_1"/>
    <property type="match status" value="1"/>
</dbReference>
<name>A0ABW5CG07_9PROT</name>
<gene>
    <name evidence="2" type="primary">bchO</name>
    <name evidence="2" type="ORF">ACFSNB_13900</name>
</gene>
<sequence length="293" mass="31608">MMHSRLIWDRDGRDWPNRQASRFVHAGGLTWHVQIAGSGPVIFLIHGTGAATHSWAGLLPLLARDFTVVAADMPGHGFTTRPAPSHLSLPGMARSHAALLRELGLEPELVVGHSAGAAILIRMCLDGMIAPRAVISLGGALLPLDGMTQRVFSPLAKLMAALPHPPYLFALRARYTSMVDDLMKGTGSVLQPETVELYRRLGTSPQHVGSAIAMMANWDLKPLRHDLPRLATHLVLASGSNDRTIPPTVARKVHAMVPGSELAIFDGLGHLAHEERPETVYALIRRVAGLPEA</sequence>
<proteinExistence type="predicted"/>
<evidence type="ECO:0000259" key="1">
    <source>
        <dbReference type="Pfam" id="PF00561"/>
    </source>
</evidence>
<dbReference type="Gene3D" id="3.40.50.1820">
    <property type="entry name" value="alpha/beta hydrolase"/>
    <property type="match status" value="1"/>
</dbReference>
<dbReference type="NCBIfam" id="TIGR03056">
    <property type="entry name" value="bchO_mg_che_rel"/>
    <property type="match status" value="1"/>
</dbReference>
<dbReference type="EMBL" id="JBHUIY010000030">
    <property type="protein sequence ID" value="MFD2234902.1"/>
    <property type="molecule type" value="Genomic_DNA"/>
</dbReference>
<evidence type="ECO:0000313" key="3">
    <source>
        <dbReference type="Proteomes" id="UP001597296"/>
    </source>
</evidence>